<comment type="similarity">
    <text evidence="1 7">Belongs to the SbcD family.</text>
</comment>
<comment type="subunit">
    <text evidence="2 7">Heterodimer of SbcC and SbcD.</text>
</comment>
<accession>A0A1H1LMY2</accession>
<dbReference type="SUPFAM" id="SSF56300">
    <property type="entry name" value="Metallo-dependent phosphatases"/>
    <property type="match status" value="1"/>
</dbReference>
<dbReference type="Pfam" id="PF12320">
    <property type="entry name" value="SbcD_C"/>
    <property type="match status" value="1"/>
</dbReference>
<evidence type="ECO:0000259" key="8">
    <source>
        <dbReference type="Pfam" id="PF00149"/>
    </source>
</evidence>
<name>A0A1H1LMY2_9MICO</name>
<keyword evidence="4 7" id="KW-0540">Nuclease</keyword>
<keyword evidence="7" id="KW-0255">Endonuclease</keyword>
<dbReference type="InterPro" id="IPR050535">
    <property type="entry name" value="DNA_Repair-Maintenance_Comp"/>
</dbReference>
<keyword evidence="5 7" id="KW-0378">Hydrolase</keyword>
<dbReference type="RefSeq" id="WP_092665705.1">
    <property type="nucleotide sequence ID" value="NZ_LT629734.1"/>
</dbReference>
<dbReference type="GO" id="GO:0006310">
    <property type="term" value="P:DNA recombination"/>
    <property type="evidence" value="ECO:0007669"/>
    <property type="project" value="UniProtKB-KW"/>
</dbReference>
<organism evidence="10 11">
    <name type="scientific">Agrococcus carbonis</name>
    <dbReference type="NCBI Taxonomy" id="684552"/>
    <lineage>
        <taxon>Bacteria</taxon>
        <taxon>Bacillati</taxon>
        <taxon>Actinomycetota</taxon>
        <taxon>Actinomycetes</taxon>
        <taxon>Micrococcales</taxon>
        <taxon>Microbacteriaceae</taxon>
        <taxon>Agrococcus</taxon>
    </lineage>
</organism>
<dbReference type="Pfam" id="PF00149">
    <property type="entry name" value="Metallophos"/>
    <property type="match status" value="1"/>
</dbReference>
<proteinExistence type="inferred from homology"/>
<evidence type="ECO:0000256" key="4">
    <source>
        <dbReference type="ARBA" id="ARBA00022722"/>
    </source>
</evidence>
<evidence type="ECO:0000256" key="7">
    <source>
        <dbReference type="RuleBase" id="RU363069"/>
    </source>
</evidence>
<evidence type="ECO:0000256" key="1">
    <source>
        <dbReference type="ARBA" id="ARBA00010555"/>
    </source>
</evidence>
<dbReference type="NCBIfam" id="TIGR00619">
    <property type="entry name" value="sbcd"/>
    <property type="match status" value="1"/>
</dbReference>
<keyword evidence="7" id="KW-0235">DNA replication</keyword>
<evidence type="ECO:0000256" key="6">
    <source>
        <dbReference type="ARBA" id="ARBA00022839"/>
    </source>
</evidence>
<dbReference type="AlphaFoldDB" id="A0A1H1LMY2"/>
<dbReference type="GO" id="GO:0008408">
    <property type="term" value="F:3'-5' exonuclease activity"/>
    <property type="evidence" value="ECO:0007669"/>
    <property type="project" value="InterPro"/>
</dbReference>
<sequence>MRLLHTSDWHVGRTFHGADTVDALVGVLGAIPRIVRDQRIDVVLVAGDVYDSAMPAGRHVRALTGALAAIRDAGAQIVLASGNHDSAPRLGANAGFARAGGLHLSTDALDPDSWLIELADEHGPVHVFAIPYLEPVALRAAMPEAGIASQADAMRWAMGAVRASLAAAPARSVVLAHCFAADVAGREASDLDDAPRDITAGGLDVVPVPVLDGVDYVALGHLHSRQQLREGVRYSGAPLHYSFRERSPERGGWVVELGPEGLASTAWAPLPVPRALTTVEGELEALLADPAHDGTEDHWVRARLTDRLRPIDAMRRLQQRWPHCAEVTWIASGAAPQIALRERLAQRSEAEVVDGFLAHVRAGVGASEAEAELVRDALARVAAEETAR</sequence>
<dbReference type="EMBL" id="LT629734">
    <property type="protein sequence ID" value="SDR75239.1"/>
    <property type="molecule type" value="Genomic_DNA"/>
</dbReference>
<dbReference type="GO" id="GO:0006260">
    <property type="term" value="P:DNA replication"/>
    <property type="evidence" value="ECO:0007669"/>
    <property type="project" value="UniProtKB-KW"/>
</dbReference>
<evidence type="ECO:0000259" key="9">
    <source>
        <dbReference type="Pfam" id="PF12320"/>
    </source>
</evidence>
<dbReference type="PANTHER" id="PTHR30337">
    <property type="entry name" value="COMPONENT OF ATP-DEPENDENT DSDNA EXONUCLEASE"/>
    <property type="match status" value="1"/>
</dbReference>
<evidence type="ECO:0000256" key="5">
    <source>
        <dbReference type="ARBA" id="ARBA00022801"/>
    </source>
</evidence>
<evidence type="ECO:0000313" key="11">
    <source>
        <dbReference type="Proteomes" id="UP000199649"/>
    </source>
</evidence>
<dbReference type="Gene3D" id="3.60.21.10">
    <property type="match status" value="1"/>
</dbReference>
<gene>
    <name evidence="7" type="primary">sbcD</name>
    <name evidence="10" type="ORF">SAMN04489719_0657</name>
</gene>
<dbReference type="InterPro" id="IPR004843">
    <property type="entry name" value="Calcineurin-like_PHP"/>
</dbReference>
<dbReference type="OrthoDB" id="9773856at2"/>
<feature type="domain" description="Calcineurin-like phosphoesterase" evidence="8">
    <location>
        <begin position="1"/>
        <end position="90"/>
    </location>
</feature>
<evidence type="ECO:0000256" key="3">
    <source>
        <dbReference type="ARBA" id="ARBA00013365"/>
    </source>
</evidence>
<comment type="function">
    <text evidence="7">SbcCD cleaves DNA hairpin structures. These structures can inhibit DNA replication and are intermediates in certain DNA recombination reactions. The complex acts as a 3'-&gt;5' double strand exonuclease that can open hairpins. It also has a 5' single-strand endonuclease activity.</text>
</comment>
<dbReference type="Proteomes" id="UP000199649">
    <property type="component" value="Chromosome I"/>
</dbReference>
<dbReference type="InterPro" id="IPR029052">
    <property type="entry name" value="Metallo-depent_PP-like"/>
</dbReference>
<dbReference type="InterPro" id="IPR004593">
    <property type="entry name" value="SbcD"/>
</dbReference>
<dbReference type="GO" id="GO:0004519">
    <property type="term" value="F:endonuclease activity"/>
    <property type="evidence" value="ECO:0007669"/>
    <property type="project" value="UniProtKB-KW"/>
</dbReference>
<keyword evidence="7" id="KW-0233">DNA recombination</keyword>
<dbReference type="InterPro" id="IPR026843">
    <property type="entry name" value="SbcD_C"/>
</dbReference>
<evidence type="ECO:0000256" key="2">
    <source>
        <dbReference type="ARBA" id="ARBA00011322"/>
    </source>
</evidence>
<evidence type="ECO:0000313" key="10">
    <source>
        <dbReference type="EMBL" id="SDR75239.1"/>
    </source>
</evidence>
<feature type="domain" description="Nuclease SbcCD subunit D C-terminal" evidence="9">
    <location>
        <begin position="273"/>
        <end position="359"/>
    </location>
</feature>
<dbReference type="CDD" id="cd00840">
    <property type="entry name" value="MPP_Mre11_N"/>
    <property type="match status" value="1"/>
</dbReference>
<dbReference type="PANTHER" id="PTHR30337:SF0">
    <property type="entry name" value="NUCLEASE SBCCD SUBUNIT D"/>
    <property type="match status" value="1"/>
</dbReference>
<reference evidence="11" key="1">
    <citation type="submission" date="2016-10" db="EMBL/GenBank/DDBJ databases">
        <authorList>
            <person name="Varghese N."/>
            <person name="Submissions S."/>
        </authorList>
    </citation>
    <scope>NUCLEOTIDE SEQUENCE [LARGE SCALE GENOMIC DNA]</scope>
    <source>
        <strain evidence="11">DSM 22965</strain>
    </source>
</reference>
<keyword evidence="6 7" id="KW-0269">Exonuclease</keyword>
<dbReference type="InterPro" id="IPR041796">
    <property type="entry name" value="Mre11_N"/>
</dbReference>
<protein>
    <recommendedName>
        <fullName evidence="3 7">Nuclease SbcCD subunit D</fullName>
    </recommendedName>
</protein>
<keyword evidence="11" id="KW-1185">Reference proteome</keyword>
<dbReference type="STRING" id="684552.SAMN04489719_0657"/>